<dbReference type="RefSeq" id="WP_073499133.1">
    <property type="nucleotide sequence ID" value="NZ_MPOH02000009.1"/>
</dbReference>
<organism evidence="1 2">
    <name type="scientific">Streptomyces phaeoluteigriseus</name>
    <dbReference type="NCBI Taxonomy" id="114686"/>
    <lineage>
        <taxon>Bacteria</taxon>
        <taxon>Bacillati</taxon>
        <taxon>Actinomycetota</taxon>
        <taxon>Actinomycetes</taxon>
        <taxon>Kitasatosporales</taxon>
        <taxon>Streptomycetaceae</taxon>
        <taxon>Streptomyces</taxon>
        <taxon>Streptomyces aurantiacus group</taxon>
    </lineage>
</organism>
<dbReference type="AlphaFoldDB" id="A0A1V6MVH1"/>
<sequence>MFREQFRAQAVGREPVSPLVPLHVPLLAEVSASACMVPIRANTPAAPANVTAAARAAARLCGPRRLHLVRCWS</sequence>
<reference evidence="2" key="1">
    <citation type="submission" date="2016-11" db="EMBL/GenBank/DDBJ databases">
        <authorList>
            <person name="Schniete J.K."/>
            <person name="Salih T."/>
            <person name="Algora Gallardo L."/>
            <person name="Martinez Fernandez S."/>
            <person name="Herron P.R."/>
        </authorList>
    </citation>
    <scope>NUCLEOTIDE SEQUENCE [LARGE SCALE GENOMIC DNA]</scope>
    <source>
        <strain evidence="2">DSM 41896</strain>
    </source>
</reference>
<gene>
    <name evidence="1" type="ORF">BM536_009515</name>
</gene>
<proteinExistence type="predicted"/>
<accession>A0A1V6MVH1</accession>
<evidence type="ECO:0000313" key="1">
    <source>
        <dbReference type="EMBL" id="OQD56461.1"/>
    </source>
</evidence>
<name>A0A1V6MVH1_9ACTN</name>
<dbReference type="Proteomes" id="UP000184286">
    <property type="component" value="Unassembled WGS sequence"/>
</dbReference>
<evidence type="ECO:0000313" key="2">
    <source>
        <dbReference type="Proteomes" id="UP000184286"/>
    </source>
</evidence>
<protein>
    <submittedName>
        <fullName evidence="1">Uncharacterized protein</fullName>
    </submittedName>
</protein>
<comment type="caution">
    <text evidence="1">The sequence shown here is derived from an EMBL/GenBank/DDBJ whole genome shotgun (WGS) entry which is preliminary data.</text>
</comment>
<dbReference type="EMBL" id="MPOH02000009">
    <property type="protein sequence ID" value="OQD56461.1"/>
    <property type="molecule type" value="Genomic_DNA"/>
</dbReference>
<reference evidence="1 2" key="2">
    <citation type="submission" date="2017-02" db="EMBL/GenBank/DDBJ databases">
        <title>Draft genome sequence of Streptomyces phaeoluteigriseus type strain DSM41896.</title>
        <authorList>
            <person name="Salih T.S."/>
            <person name="Algora Gallardo L."/>
            <person name="Melo Santos T."/>
            <person name="Filgueira Martinez S."/>
            <person name="Herron P.R."/>
        </authorList>
    </citation>
    <scope>NUCLEOTIDE SEQUENCE [LARGE SCALE GENOMIC DNA]</scope>
    <source>
        <strain evidence="1 2">DSM 41896</strain>
    </source>
</reference>